<evidence type="ECO:0000313" key="1">
    <source>
        <dbReference type="EMBL" id="MBM6856360.1"/>
    </source>
</evidence>
<gene>
    <name evidence="1" type="ORF">H6D15_01855</name>
</gene>
<proteinExistence type="predicted"/>
<organism evidence="1 2">
    <name type="scientific">Caecibacteroides pullorum</name>
    <dbReference type="NCBI Taxonomy" id="2725562"/>
    <lineage>
        <taxon>Bacteria</taxon>
        <taxon>Pseudomonadati</taxon>
        <taxon>Bacteroidota</taxon>
        <taxon>Bacteroidia</taxon>
        <taxon>Bacteroidales</taxon>
        <taxon>Bacteroidaceae</taxon>
        <taxon>Caecibacteroides</taxon>
    </lineage>
</organism>
<keyword evidence="2" id="KW-1185">Reference proteome</keyword>
<dbReference type="InterPro" id="IPR023811">
    <property type="entry name" value="CHP04076"/>
</dbReference>
<evidence type="ECO:0000313" key="2">
    <source>
        <dbReference type="Proteomes" id="UP000698924"/>
    </source>
</evidence>
<dbReference type="AlphaFoldDB" id="A0AA40ZR72"/>
<sequence>MRKIKITVMRKACYKDLMERYENPLEHACDVEEGQVFIANGWEKPKGLCESAWQSMSPFVMALTYGATDLYDGWMKNKRSAMISCNDGFRPVSFLIEVVEEENGKNEEPEN</sequence>
<name>A0AA40ZR72_9BACT</name>
<dbReference type="NCBIfam" id="TIGR04076">
    <property type="entry name" value="TIGR04076 family protein"/>
    <property type="match status" value="1"/>
</dbReference>
<comment type="caution">
    <text evidence="1">The sequence shown here is derived from an EMBL/GenBank/DDBJ whole genome shotgun (WGS) entry which is preliminary data.</text>
</comment>
<dbReference type="RefSeq" id="WP_204970877.1">
    <property type="nucleotide sequence ID" value="NZ_JAAZTS010000001.1"/>
</dbReference>
<dbReference type="Proteomes" id="UP000698924">
    <property type="component" value="Unassembled WGS sequence"/>
</dbReference>
<accession>A0AA40ZR72</accession>
<protein>
    <submittedName>
        <fullName evidence="1">TIGR04076 family protein</fullName>
    </submittedName>
</protein>
<dbReference type="EMBL" id="JACJMO010000001">
    <property type="protein sequence ID" value="MBM6856360.1"/>
    <property type="molecule type" value="Genomic_DNA"/>
</dbReference>
<reference evidence="1 2" key="1">
    <citation type="journal article" date="2021" name="Sci. Rep.">
        <title>The distribution of antibiotic resistance genes in chicken gut microbiota commensals.</title>
        <authorList>
            <person name="Juricova H."/>
            <person name="Matiasovicova J."/>
            <person name="Kubasova T."/>
            <person name="Cejkova D."/>
            <person name="Rychlik I."/>
        </authorList>
    </citation>
    <scope>NUCLEOTIDE SEQUENCE [LARGE SCALE GENOMIC DNA]</scope>
    <source>
        <strain evidence="1 2">An421</strain>
    </source>
</reference>